<organism evidence="1 2">
    <name type="scientific">Zestomonas insulae</name>
    <dbReference type="NCBI Taxonomy" id="2809017"/>
    <lineage>
        <taxon>Bacteria</taxon>
        <taxon>Pseudomonadati</taxon>
        <taxon>Pseudomonadota</taxon>
        <taxon>Gammaproteobacteria</taxon>
        <taxon>Pseudomonadales</taxon>
        <taxon>Pseudomonadaceae</taxon>
        <taxon>Zestomonas</taxon>
    </lineage>
</organism>
<keyword evidence="2" id="KW-1185">Reference proteome</keyword>
<evidence type="ECO:0000313" key="1">
    <source>
        <dbReference type="EMBL" id="MBM7060780.1"/>
    </source>
</evidence>
<sequence>MNQQLRPLALLSARPSRPFAVLRAPGLQALFALSLAVLTPAVEAAKSDGCEGGGFTVQFPSGARSGEQKTSVPAAGVGASFQVIGKFVTFEVDAATFGIRNYTFTGVPNSLDLTGGVPTMVYASKAPNHRGLTLTSAVSLELGEDEIELARTGAGLSMKIQAKDCAQGGVFQMEPERGDGSATDIVHVLADGVFYFQNPRFDNPPALPLCVPPNFNKQCYPVPVSRRVNWGNDLSKRFVGRDSAQVATNLNQFGGLSTWRVESGGRMGMVTGEDAVEVAPPPTNCTRKCQAQNRVRGKYPVLGFPFPIPLESRLTPRLP</sequence>
<gene>
    <name evidence="1" type="ORF">JQX08_08660</name>
</gene>
<accession>A0ABS2IDF5</accession>
<name>A0ABS2IDF5_9GAMM</name>
<reference evidence="1 2" key="1">
    <citation type="submission" date="2021-02" db="EMBL/GenBank/DDBJ databases">
        <authorList>
            <person name="Lee D.-H."/>
        </authorList>
    </citation>
    <scope>NUCLEOTIDE SEQUENCE [LARGE SCALE GENOMIC DNA]</scope>
    <source>
        <strain evidence="1 2">UL073</strain>
    </source>
</reference>
<dbReference type="Proteomes" id="UP000717995">
    <property type="component" value="Unassembled WGS sequence"/>
</dbReference>
<dbReference type="EMBL" id="JAFEUP010000002">
    <property type="protein sequence ID" value="MBM7060780.1"/>
    <property type="molecule type" value="Genomic_DNA"/>
</dbReference>
<dbReference type="RefSeq" id="WP_205347967.1">
    <property type="nucleotide sequence ID" value="NZ_JAFEUP010000002.1"/>
</dbReference>
<evidence type="ECO:0000313" key="2">
    <source>
        <dbReference type="Proteomes" id="UP000717995"/>
    </source>
</evidence>
<proteinExistence type="predicted"/>
<comment type="caution">
    <text evidence="1">The sequence shown here is derived from an EMBL/GenBank/DDBJ whole genome shotgun (WGS) entry which is preliminary data.</text>
</comment>
<protein>
    <submittedName>
        <fullName evidence="1">Uncharacterized protein</fullName>
    </submittedName>
</protein>